<feature type="transmembrane region" description="Helical" evidence="1">
    <location>
        <begin position="286"/>
        <end position="308"/>
    </location>
</feature>
<protein>
    <submittedName>
        <fullName evidence="2">Uncharacterized conserved protein YybS, DUF2232 family</fullName>
    </submittedName>
</protein>
<evidence type="ECO:0000313" key="2">
    <source>
        <dbReference type="EMBL" id="SMC26692.1"/>
    </source>
</evidence>
<feature type="transmembrane region" description="Helical" evidence="1">
    <location>
        <begin position="16"/>
        <end position="42"/>
    </location>
</feature>
<reference evidence="2 3" key="1">
    <citation type="submission" date="2017-04" db="EMBL/GenBank/DDBJ databases">
        <authorList>
            <person name="Afonso C.L."/>
            <person name="Miller P.J."/>
            <person name="Scott M.A."/>
            <person name="Spackman E."/>
            <person name="Goraichik I."/>
            <person name="Dimitrov K.M."/>
            <person name="Suarez D.L."/>
            <person name="Swayne D.E."/>
        </authorList>
    </citation>
    <scope>NUCLEOTIDE SEQUENCE [LARGE SCALE GENOMIC DNA]</scope>
    <source>
        <strain evidence="2 3">DSM 12555</strain>
    </source>
</reference>
<dbReference type="Proteomes" id="UP000192468">
    <property type="component" value="Unassembled WGS sequence"/>
</dbReference>
<dbReference type="STRING" id="1121291.SAMN02745134_02899"/>
<gene>
    <name evidence="2" type="ORF">SAMN02745134_02899</name>
</gene>
<name>A0A1W1XS67_9CLOT</name>
<sequence length="325" mass="36733">MQNKTNNTRAITESGIMAAVLLVIMLLTSYIPTLSLLAYVILPTVVALIYVRNGAKYSVTALIIALILGFMLTNLVQIITIGPVMPFVGIPLGYCIKNKKKPANTIIFTSIGFLIVTAITFFILPLFIYSNGFIGAVAYIVKEFNQSLDLTKTIYLNSGISKDIVNQVDGFKVTSTKIFEMMPTAMVTGSLFYGMISYKVTEIIFKKLNISMEKRRNFTYFFVPNLILAFLIVFICIGLLFQNKNMIIGEYIYTTGILLFTILLYLDAIAYMSYFLRNRSKLPKSLIVFVILILMMILNSWFVLIGVIDSIFDFRKLDSNRIRKD</sequence>
<proteinExistence type="predicted"/>
<dbReference type="PANTHER" id="PTHR41324">
    <property type="entry name" value="MEMBRANE PROTEIN-RELATED"/>
    <property type="match status" value="1"/>
</dbReference>
<dbReference type="RefSeq" id="WP_084116700.1">
    <property type="nucleotide sequence ID" value="NZ_FWXH01000014.1"/>
</dbReference>
<evidence type="ECO:0000313" key="3">
    <source>
        <dbReference type="Proteomes" id="UP000192468"/>
    </source>
</evidence>
<feature type="transmembrane region" description="Helical" evidence="1">
    <location>
        <begin position="252"/>
        <end position="274"/>
    </location>
</feature>
<evidence type="ECO:0000256" key="1">
    <source>
        <dbReference type="SAM" id="Phobius"/>
    </source>
</evidence>
<feature type="transmembrane region" description="Helical" evidence="1">
    <location>
        <begin position="54"/>
        <end position="72"/>
    </location>
</feature>
<dbReference type="InterPro" id="IPR018710">
    <property type="entry name" value="DUF2232"/>
</dbReference>
<keyword evidence="1" id="KW-0472">Membrane</keyword>
<keyword evidence="1" id="KW-1133">Transmembrane helix</keyword>
<feature type="transmembrane region" description="Helical" evidence="1">
    <location>
        <begin position="178"/>
        <end position="198"/>
    </location>
</feature>
<keyword evidence="1" id="KW-0812">Transmembrane</keyword>
<feature type="transmembrane region" description="Helical" evidence="1">
    <location>
        <begin position="218"/>
        <end position="240"/>
    </location>
</feature>
<dbReference type="PANTHER" id="PTHR41324:SF1">
    <property type="entry name" value="DUF2232 DOMAIN-CONTAINING PROTEIN"/>
    <property type="match status" value="1"/>
</dbReference>
<dbReference type="AlphaFoldDB" id="A0A1W1XS67"/>
<accession>A0A1W1XS67</accession>
<dbReference type="EMBL" id="FWXH01000014">
    <property type="protein sequence ID" value="SMC26692.1"/>
    <property type="molecule type" value="Genomic_DNA"/>
</dbReference>
<dbReference type="OrthoDB" id="1938242at2"/>
<keyword evidence="3" id="KW-1185">Reference proteome</keyword>
<dbReference type="Pfam" id="PF09991">
    <property type="entry name" value="DUF2232"/>
    <property type="match status" value="1"/>
</dbReference>
<feature type="transmembrane region" description="Helical" evidence="1">
    <location>
        <begin position="108"/>
        <end position="141"/>
    </location>
</feature>
<dbReference type="Gene3D" id="1.10.1760.20">
    <property type="match status" value="1"/>
</dbReference>
<organism evidence="2 3">
    <name type="scientific">Clostridium acidisoli DSM 12555</name>
    <dbReference type="NCBI Taxonomy" id="1121291"/>
    <lineage>
        <taxon>Bacteria</taxon>
        <taxon>Bacillati</taxon>
        <taxon>Bacillota</taxon>
        <taxon>Clostridia</taxon>
        <taxon>Eubacteriales</taxon>
        <taxon>Clostridiaceae</taxon>
        <taxon>Clostridium</taxon>
    </lineage>
</organism>